<organism evidence="7 8">
    <name type="scientific">Sporosarcina saromensis</name>
    <dbReference type="NCBI Taxonomy" id="359365"/>
    <lineage>
        <taxon>Bacteria</taxon>
        <taxon>Bacillati</taxon>
        <taxon>Bacillota</taxon>
        <taxon>Bacilli</taxon>
        <taxon>Bacillales</taxon>
        <taxon>Caryophanaceae</taxon>
        <taxon>Sporosarcina</taxon>
    </lineage>
</organism>
<dbReference type="GO" id="GO:0008448">
    <property type="term" value="F:N-acetylglucosamine-6-phosphate deacetylase activity"/>
    <property type="evidence" value="ECO:0007669"/>
    <property type="project" value="UniProtKB-EC"/>
</dbReference>
<comment type="similarity">
    <text evidence="1 5">Belongs to the metallo-dependent hydrolases superfamily. NagA family.</text>
</comment>
<comment type="caution">
    <text evidence="7">The sequence shown here is derived from an EMBL/GenBank/DDBJ whole genome shotgun (WGS) entry which is preliminary data.</text>
</comment>
<dbReference type="PANTHER" id="PTHR11113">
    <property type="entry name" value="N-ACETYLGLUCOSAMINE-6-PHOSPHATE DEACETYLASE"/>
    <property type="match status" value="1"/>
</dbReference>
<dbReference type="PIRSF" id="PIRSF038994">
    <property type="entry name" value="NagA"/>
    <property type="match status" value="1"/>
</dbReference>
<name>A0ABU4G6B0_9BACL</name>
<evidence type="ECO:0000259" key="6">
    <source>
        <dbReference type="Pfam" id="PF01979"/>
    </source>
</evidence>
<evidence type="ECO:0000256" key="5">
    <source>
        <dbReference type="PIRNR" id="PIRNR038994"/>
    </source>
</evidence>
<evidence type="ECO:0000313" key="7">
    <source>
        <dbReference type="EMBL" id="MDW0112500.1"/>
    </source>
</evidence>
<dbReference type="InterPro" id="IPR003764">
    <property type="entry name" value="GlcNAc_6-P_deAcase"/>
</dbReference>
<keyword evidence="3 5" id="KW-0378">Hydrolase</keyword>
<dbReference type="SUPFAM" id="SSF51338">
    <property type="entry name" value="Composite domain of metallo-dependent hydrolases"/>
    <property type="match status" value="1"/>
</dbReference>
<dbReference type="EC" id="3.5.1.25" evidence="7"/>
<keyword evidence="8" id="KW-1185">Reference proteome</keyword>
<keyword evidence="2" id="KW-0479">Metal-binding</keyword>
<dbReference type="RefSeq" id="WP_317942392.1">
    <property type="nucleotide sequence ID" value="NZ_JAUBDI010000003.1"/>
</dbReference>
<dbReference type="EMBL" id="JAUBDI010000003">
    <property type="protein sequence ID" value="MDW0112500.1"/>
    <property type="molecule type" value="Genomic_DNA"/>
</dbReference>
<feature type="domain" description="Amidohydrolase-related" evidence="6">
    <location>
        <begin position="57"/>
        <end position="384"/>
    </location>
</feature>
<dbReference type="InterPro" id="IPR011059">
    <property type="entry name" value="Metal-dep_hydrolase_composite"/>
</dbReference>
<evidence type="ECO:0000256" key="3">
    <source>
        <dbReference type="ARBA" id="ARBA00022801"/>
    </source>
</evidence>
<dbReference type="Gene3D" id="3.20.20.140">
    <property type="entry name" value="Metal-dependent hydrolases"/>
    <property type="match status" value="1"/>
</dbReference>
<dbReference type="CDD" id="cd00854">
    <property type="entry name" value="NagA"/>
    <property type="match status" value="1"/>
</dbReference>
<dbReference type="SUPFAM" id="SSF51556">
    <property type="entry name" value="Metallo-dependent hydrolases"/>
    <property type="match status" value="1"/>
</dbReference>
<reference evidence="7 8" key="1">
    <citation type="submission" date="2023-06" db="EMBL/GenBank/DDBJ databases">
        <title>Sporosarcina sp. nov., isolated from Korean traditional fermented seafood 'Jeotgal'.</title>
        <authorList>
            <person name="Yang A.I."/>
            <person name="Shin N.-R."/>
        </authorList>
    </citation>
    <scope>NUCLEOTIDE SEQUENCE [LARGE SCALE GENOMIC DNA]</scope>
    <source>
        <strain evidence="7 8">KCTC13119</strain>
    </source>
</reference>
<sequence>MIKLSTQLHIRNSKIACEDGTIIEGEMLVENGVITKISRSPIKDVKGESLDAQGCLALPGFIDIHVHGAEGADFMDGTDLAFETISSALSKEGTTSFLATTLTQSDNDIVQTIATGRRFMQKHMPKAEMLGIHLEGPFIHVEQAGAQPREFIRKPSTDLVERWFADGFDILKVVTLAPELDEQYALTSFLAEKAVIVSAGHTKATCGDIQQAIQKGLTHLTHFGNAMTGLHHREIGVVGAGFLFDQLTCEVIADGVHTSTEMLQLLFKTMGSERIVLITDSMRAKGLTDGEYTLGGQEVAVQGIKATLKDGTLAGSVLRMDNALRNMFEVTSCSVQDLVNMTSANAAKRLGVFERKGSLAVGKDADIVLLDHDLQVHMTICRGAIGYRQDVACTASTMEGK</sequence>
<keyword evidence="4 5" id="KW-0119">Carbohydrate metabolism</keyword>
<dbReference type="NCBIfam" id="TIGR00221">
    <property type="entry name" value="nagA"/>
    <property type="match status" value="1"/>
</dbReference>
<proteinExistence type="inferred from homology"/>
<evidence type="ECO:0000313" key="8">
    <source>
        <dbReference type="Proteomes" id="UP001282284"/>
    </source>
</evidence>
<gene>
    <name evidence="7" type="primary">nagA</name>
    <name evidence="7" type="ORF">QT711_04830</name>
</gene>
<dbReference type="Gene3D" id="2.30.40.10">
    <property type="entry name" value="Urease, subunit C, domain 1"/>
    <property type="match status" value="1"/>
</dbReference>
<dbReference type="InterPro" id="IPR032466">
    <property type="entry name" value="Metal_Hydrolase"/>
</dbReference>
<protein>
    <submittedName>
        <fullName evidence="7">N-acetylglucosamine-6-phosphate deacetylase</fullName>
        <ecNumber evidence="7">3.5.1.25</ecNumber>
    </submittedName>
</protein>
<dbReference type="PANTHER" id="PTHR11113:SF14">
    <property type="entry name" value="N-ACETYLGLUCOSAMINE-6-PHOSPHATE DEACETYLASE"/>
    <property type="match status" value="1"/>
</dbReference>
<dbReference type="Pfam" id="PF01979">
    <property type="entry name" value="Amidohydro_1"/>
    <property type="match status" value="1"/>
</dbReference>
<dbReference type="Proteomes" id="UP001282284">
    <property type="component" value="Unassembled WGS sequence"/>
</dbReference>
<evidence type="ECO:0000256" key="1">
    <source>
        <dbReference type="ARBA" id="ARBA00010716"/>
    </source>
</evidence>
<evidence type="ECO:0000256" key="4">
    <source>
        <dbReference type="ARBA" id="ARBA00023277"/>
    </source>
</evidence>
<evidence type="ECO:0000256" key="2">
    <source>
        <dbReference type="ARBA" id="ARBA00022723"/>
    </source>
</evidence>
<accession>A0ABU4G6B0</accession>
<dbReference type="InterPro" id="IPR006680">
    <property type="entry name" value="Amidohydro-rel"/>
</dbReference>